<dbReference type="NCBIfam" id="TIGR00486">
    <property type="entry name" value="YbgI_SA1388"/>
    <property type="match status" value="1"/>
</dbReference>
<sequence length="247" mass="27393">MNNLQLEKLINQKLDISNYKDYAPNGLQVEGRREVQRVVTGVTASQDLLDAAIAVEADAVLVHHGYFWKDEPAEIRGMKRNRLKTLLATDTNMYAYHLPLDGHPELGNNAQLAKLFGIDVQGEIALLLPWGELEKPLTGEAFRQRIEVTLDRNVLHSSQNAPAEIRRVAWCSGGGQGYIQKAAEFGVDAFISGEVSEQTIHIAREMGLHFFAAGHHATERYGVKALGEWLAAEHGLDVMFIDIDNPA</sequence>
<feature type="binding site" evidence="4">
    <location>
        <position position="64"/>
    </location>
    <ligand>
        <name>a divalent metal cation</name>
        <dbReference type="ChEBI" id="CHEBI:60240"/>
        <label>2</label>
    </ligand>
</feature>
<keyword evidence="6" id="KW-0378">Hydrolase</keyword>
<dbReference type="GO" id="GO:0005737">
    <property type="term" value="C:cytoplasm"/>
    <property type="evidence" value="ECO:0007669"/>
    <property type="project" value="TreeGrafter"/>
</dbReference>
<evidence type="ECO:0000313" key="6">
    <source>
        <dbReference type="EMBL" id="MFD3222312.1"/>
    </source>
</evidence>
<dbReference type="HOGENOM" id="CLU_037423_3_0_6"/>
<dbReference type="PANTHER" id="PTHR13799:SF14">
    <property type="entry name" value="GTP CYCLOHYDROLASE 1 TYPE 2 HOMOLOG"/>
    <property type="match status" value="1"/>
</dbReference>
<gene>
    <name evidence="5" type="ordered locus">Rahaq_3162</name>
    <name evidence="6" type="ORF">ACFPK4_02105</name>
</gene>
<evidence type="ECO:0000313" key="5">
    <source>
        <dbReference type="EMBL" id="ADW74756.1"/>
    </source>
</evidence>
<keyword evidence="3 4" id="KW-0479">Metal-binding</keyword>
<feature type="binding site" evidence="4">
    <location>
        <position position="101"/>
    </location>
    <ligand>
        <name>a divalent metal cation</name>
        <dbReference type="ChEBI" id="CHEBI:60240"/>
        <label>1</label>
    </ligand>
</feature>
<evidence type="ECO:0000313" key="7">
    <source>
        <dbReference type="Proteomes" id="UP000007257"/>
    </source>
</evidence>
<feature type="binding site" evidence="4">
    <location>
        <position position="219"/>
    </location>
    <ligand>
        <name>a divalent metal cation</name>
        <dbReference type="ChEBI" id="CHEBI:60240"/>
        <label>1</label>
    </ligand>
</feature>
<dbReference type="AlphaFoldDB" id="A0A0H3FD96"/>
<feature type="binding site" evidence="4">
    <location>
        <position position="63"/>
    </location>
    <ligand>
        <name>a divalent metal cation</name>
        <dbReference type="ChEBI" id="CHEBI:60240"/>
        <label>1</label>
    </ligand>
</feature>
<name>A0A0H3FD96_RAHSY</name>
<dbReference type="OrthoDB" id="9800881at2"/>
<organism evidence="5 7">
    <name type="scientific">Rahnella sp. (strain Y9602)</name>
    <dbReference type="NCBI Taxonomy" id="2703885"/>
    <lineage>
        <taxon>Bacteria</taxon>
        <taxon>Pseudomonadati</taxon>
        <taxon>Pseudomonadota</taxon>
        <taxon>Gammaproteobacteria</taxon>
        <taxon>Enterobacterales</taxon>
        <taxon>Yersiniaceae</taxon>
        <taxon>Rahnella</taxon>
    </lineage>
</organism>
<protein>
    <recommendedName>
        <fullName evidence="2">GTP cyclohydrolase 1 type 2 homolog</fullName>
    </recommendedName>
</protein>
<dbReference type="GO" id="GO:0046872">
    <property type="term" value="F:metal ion binding"/>
    <property type="evidence" value="ECO:0007669"/>
    <property type="project" value="UniProtKB-KW"/>
</dbReference>
<dbReference type="RefSeq" id="WP_013576452.1">
    <property type="nucleotide sequence ID" value="NC_015061.1"/>
</dbReference>
<dbReference type="EMBL" id="CP002505">
    <property type="protein sequence ID" value="ADW74756.1"/>
    <property type="molecule type" value="Genomic_DNA"/>
</dbReference>
<dbReference type="Proteomes" id="UP001598201">
    <property type="component" value="Unassembled WGS sequence"/>
</dbReference>
<keyword evidence="8" id="KW-1185">Reference proteome</keyword>
<dbReference type="PANTHER" id="PTHR13799">
    <property type="entry name" value="NGG1 INTERACTING FACTOR 3"/>
    <property type="match status" value="1"/>
</dbReference>
<dbReference type="GO" id="GO:0016787">
    <property type="term" value="F:hydrolase activity"/>
    <property type="evidence" value="ECO:0007669"/>
    <property type="project" value="UniProtKB-KW"/>
</dbReference>
<comment type="similarity">
    <text evidence="1">Belongs to the GTP cyclohydrolase I type 2/NIF3 family.</text>
</comment>
<accession>A0A0H3FD96</accession>
<reference evidence="6 8" key="3">
    <citation type="submission" date="2024-09" db="EMBL/GenBank/DDBJ databases">
        <title>Genomes of Rahnella.</title>
        <authorList>
            <person name="Mnguni F.C."/>
            <person name="Shin G.Y."/>
            <person name="Coutinho T."/>
        </authorList>
    </citation>
    <scope>NUCLEOTIDE SEQUENCE [LARGE SCALE GENOMIC DNA]</scope>
    <source>
        <strain evidence="6 8">20WA0057</strain>
    </source>
</reference>
<proteinExistence type="inferred from homology"/>
<evidence type="ECO:0000256" key="2">
    <source>
        <dbReference type="ARBA" id="ARBA00022112"/>
    </source>
</evidence>
<dbReference type="InterPro" id="IPR036069">
    <property type="entry name" value="DUF34/NIF3_sf"/>
</dbReference>
<reference evidence="7" key="1">
    <citation type="submission" date="2011-01" db="EMBL/GenBank/DDBJ databases">
        <title>Complete sequence of chromosome of Rahnella sp. Y9602.</title>
        <authorList>
            <consortium name="US DOE Joint Genome Institute"/>
            <person name="Lucas S."/>
            <person name="Copeland A."/>
            <person name="Lapidus A."/>
            <person name="Cheng J.-F."/>
            <person name="Goodwin L."/>
            <person name="Pitluck S."/>
            <person name="Lu M."/>
            <person name="Detter J.C."/>
            <person name="Han C."/>
            <person name="Tapia R."/>
            <person name="Land M."/>
            <person name="Hauser L."/>
            <person name="Kyrpides N."/>
            <person name="Ivanova N."/>
            <person name="Ovchinnikova G."/>
            <person name="Pagani I."/>
            <person name="Sobecky P.A."/>
            <person name="Martinez R.J."/>
            <person name="Woyke T."/>
        </authorList>
    </citation>
    <scope>NUCLEOTIDE SEQUENCE [LARGE SCALE GENOMIC DNA]</scope>
    <source>
        <strain evidence="7">Y9602</strain>
    </source>
</reference>
<evidence type="ECO:0000256" key="4">
    <source>
        <dbReference type="PIRSR" id="PIRSR602678-1"/>
    </source>
</evidence>
<dbReference type="EMBL" id="JBHUCJ010000002">
    <property type="protein sequence ID" value="MFD3222312.1"/>
    <property type="molecule type" value="Genomic_DNA"/>
</dbReference>
<reference evidence="5 7" key="2">
    <citation type="journal article" date="2012" name="J. Bacteriol.">
        <title>Complete Genome Sequence of Rahnella sp. Strain Y9602, a Gammaproteobacterium Isolate from Metal- and Radionuclide-Contaminated Soil.</title>
        <authorList>
            <person name="Martinez R.J."/>
            <person name="Bruce D."/>
            <person name="Detter C."/>
            <person name="Goodwin L.A."/>
            <person name="Han J."/>
            <person name="Han C.S."/>
            <person name="Held B."/>
            <person name="Land M.L."/>
            <person name="Mikhailova N."/>
            <person name="Nolan M."/>
            <person name="Pennacchio L."/>
            <person name="Pitluck S."/>
            <person name="Tapia R."/>
            <person name="Woyke T."/>
            <person name="Sobecky P.A."/>
        </authorList>
    </citation>
    <scope>NUCLEOTIDE SEQUENCE [LARGE SCALE GENOMIC DNA]</scope>
    <source>
        <strain evidence="5 7">Y9602</strain>
    </source>
</reference>
<dbReference type="Gene3D" id="3.40.1390.30">
    <property type="entry name" value="NIF3 (NGG1p interacting factor 3)-like"/>
    <property type="match status" value="2"/>
</dbReference>
<evidence type="ECO:0000256" key="1">
    <source>
        <dbReference type="ARBA" id="ARBA00006964"/>
    </source>
</evidence>
<dbReference type="FunFam" id="3.40.1390.30:FF:000002">
    <property type="entry name" value="Nif3-like dinuclear metal center protein"/>
    <property type="match status" value="1"/>
</dbReference>
<dbReference type="SUPFAM" id="SSF102705">
    <property type="entry name" value="NIF3 (NGG1p interacting factor 3)-like"/>
    <property type="match status" value="1"/>
</dbReference>
<dbReference type="InterPro" id="IPR002678">
    <property type="entry name" value="DUF34/NIF3"/>
</dbReference>
<evidence type="ECO:0000256" key="3">
    <source>
        <dbReference type="ARBA" id="ARBA00022723"/>
    </source>
</evidence>
<dbReference type="KEGG" id="rah:Rahaq_3162"/>
<dbReference type="Pfam" id="PF01784">
    <property type="entry name" value="DUF34_NIF3"/>
    <property type="match status" value="1"/>
</dbReference>
<dbReference type="NCBIfam" id="NF008064">
    <property type="entry name" value="PRK10799.1"/>
    <property type="match status" value="1"/>
</dbReference>
<evidence type="ECO:0000313" key="8">
    <source>
        <dbReference type="Proteomes" id="UP001598201"/>
    </source>
</evidence>
<dbReference type="Proteomes" id="UP000007257">
    <property type="component" value="Chromosome"/>
</dbReference>
<feature type="binding site" evidence="4">
    <location>
        <position position="215"/>
    </location>
    <ligand>
        <name>a divalent metal cation</name>
        <dbReference type="ChEBI" id="CHEBI:60240"/>
        <label>2</label>
    </ligand>
</feature>
<dbReference type="eggNOG" id="COG0327">
    <property type="taxonomic scope" value="Bacteria"/>
</dbReference>